<accession>A0A1D6MPS5</accession>
<dbReference type="IntAct" id="A0A1D6MPS5">
    <property type="interactions" value="2"/>
</dbReference>
<sequence length="128" mass="14932">MPYHQGGLSHLMWLLLVDSLLISRQSLLSFGVPIEVIQRADIVLEDIHSKKPTRRVISEKLPTTDKRSTKYAKKDDPLGLQHLALCHACYRPNDNTMEYGDGKNYLCRNRLNEYFDDAWVEQTWWADK</sequence>
<proteinExistence type="predicted"/>
<name>A0A1D6MPS5_MAIZE</name>
<protein>
    <submittedName>
        <fullName evidence="1">Uncharacterized protein</fullName>
    </submittedName>
</protein>
<dbReference type="AlphaFoldDB" id="A0A1D6MPS5"/>
<evidence type="ECO:0000313" key="1">
    <source>
        <dbReference type="EMBL" id="ONM31029.1"/>
    </source>
</evidence>
<dbReference type="EMBL" id="CM007649">
    <property type="protein sequence ID" value="ONM31029.1"/>
    <property type="molecule type" value="Genomic_DNA"/>
</dbReference>
<dbReference type="ExpressionAtlas" id="A0A1D6MPS5">
    <property type="expression patterns" value="baseline and differential"/>
</dbReference>
<reference evidence="1" key="1">
    <citation type="submission" date="2015-12" db="EMBL/GenBank/DDBJ databases">
        <title>Update maize B73 reference genome by single molecule sequencing technologies.</title>
        <authorList>
            <consortium name="Maize Genome Sequencing Project"/>
            <person name="Ware D."/>
        </authorList>
    </citation>
    <scope>NUCLEOTIDE SEQUENCE [LARGE SCALE GENOMIC DNA]</scope>
    <source>
        <tissue evidence="1">Seedling</tissue>
    </source>
</reference>
<dbReference type="InParanoid" id="A0A1D6MPS5"/>
<organism evidence="1">
    <name type="scientific">Zea mays</name>
    <name type="common">Maize</name>
    <dbReference type="NCBI Taxonomy" id="4577"/>
    <lineage>
        <taxon>Eukaryota</taxon>
        <taxon>Viridiplantae</taxon>
        <taxon>Streptophyta</taxon>
        <taxon>Embryophyta</taxon>
        <taxon>Tracheophyta</taxon>
        <taxon>Spermatophyta</taxon>
        <taxon>Magnoliopsida</taxon>
        <taxon>Liliopsida</taxon>
        <taxon>Poales</taxon>
        <taxon>Poaceae</taxon>
        <taxon>PACMAD clade</taxon>
        <taxon>Panicoideae</taxon>
        <taxon>Andropogonodae</taxon>
        <taxon>Andropogoneae</taxon>
        <taxon>Tripsacinae</taxon>
        <taxon>Zea</taxon>
    </lineage>
</organism>
<gene>
    <name evidence="1" type="ORF">ZEAMMB73_Zm00001d040287</name>
</gene>